<comment type="caution">
    <text evidence="3">The sequence shown here is derived from an EMBL/GenBank/DDBJ whole genome shotgun (WGS) entry which is preliminary data.</text>
</comment>
<dbReference type="NCBIfam" id="TIGR01640">
    <property type="entry name" value="F_box_assoc_1"/>
    <property type="match status" value="1"/>
</dbReference>
<accession>A0AA38TF00</accession>
<reference evidence="3" key="1">
    <citation type="submission" date="2023-03" db="EMBL/GenBank/DDBJ databases">
        <title>Chromosome-scale reference genome and RAD-based genetic map of yellow starthistle (Centaurea solstitialis) reveal putative structural variation and QTLs associated with invader traits.</title>
        <authorList>
            <person name="Reatini B."/>
            <person name="Cang F.A."/>
            <person name="Jiang Q."/>
            <person name="Mckibben M.T.W."/>
            <person name="Barker M.S."/>
            <person name="Rieseberg L.H."/>
            <person name="Dlugosch K.M."/>
        </authorList>
    </citation>
    <scope>NUCLEOTIDE SEQUENCE</scope>
    <source>
        <strain evidence="3">CAN-66</strain>
        <tissue evidence="3">Leaf</tissue>
    </source>
</reference>
<protein>
    <recommendedName>
        <fullName evidence="2">F-box domain-containing protein</fullName>
    </recommendedName>
</protein>
<dbReference type="SUPFAM" id="SSF81383">
    <property type="entry name" value="F-box domain"/>
    <property type="match status" value="1"/>
</dbReference>
<feature type="domain" description="F-box" evidence="2">
    <location>
        <begin position="30"/>
        <end position="76"/>
    </location>
</feature>
<dbReference type="InterPro" id="IPR050796">
    <property type="entry name" value="SCF_F-box_component"/>
</dbReference>
<sequence>MRGTAKDGLTREISQMGGSRSQRKHRPTMATTIEKLPDHLLSNILVRVPARTLAQMRSVSKPLNVLLSQPSFIKTHLHRSIKTDDEILLVFKDGVSSEVTVHPSRSPHLELPNFIQLPVYDNPGYECKGHELIGAVNGLICFSYHLANRGYIIQIWNPSISALLVVPRLVPSGGFLPEYRFGFDPKNDDYKLLRHELFVDENKPDERHVLVQVYSMRKRCWKLITERFPEHLGMFGVDKVCGDGHDGRLHWLCFHADDYNIEMIGAFDLGAETFSEIALPVDNIPHGNVLGVLGGKLCLMSCLKDHNFEVWLLNEYGNAESWAKLHVFSLFSANNMSPFGFTLSNEFLFTSSDVLSLYDPIAANVKSFMFKVGRHAKVVPYVDSLVWITPDKRKKKRKRCMVPSKS</sequence>
<dbReference type="Gene3D" id="1.20.1280.50">
    <property type="match status" value="1"/>
</dbReference>
<proteinExistence type="predicted"/>
<dbReference type="Proteomes" id="UP001172457">
    <property type="component" value="Chromosome 4"/>
</dbReference>
<evidence type="ECO:0000259" key="2">
    <source>
        <dbReference type="PROSITE" id="PS50181"/>
    </source>
</evidence>
<organism evidence="3 4">
    <name type="scientific">Centaurea solstitialis</name>
    <name type="common">yellow star-thistle</name>
    <dbReference type="NCBI Taxonomy" id="347529"/>
    <lineage>
        <taxon>Eukaryota</taxon>
        <taxon>Viridiplantae</taxon>
        <taxon>Streptophyta</taxon>
        <taxon>Embryophyta</taxon>
        <taxon>Tracheophyta</taxon>
        <taxon>Spermatophyta</taxon>
        <taxon>Magnoliopsida</taxon>
        <taxon>eudicotyledons</taxon>
        <taxon>Gunneridae</taxon>
        <taxon>Pentapetalae</taxon>
        <taxon>asterids</taxon>
        <taxon>campanulids</taxon>
        <taxon>Asterales</taxon>
        <taxon>Asteraceae</taxon>
        <taxon>Carduoideae</taxon>
        <taxon>Cardueae</taxon>
        <taxon>Centaureinae</taxon>
        <taxon>Centaurea</taxon>
    </lineage>
</organism>
<dbReference type="Pfam" id="PF00646">
    <property type="entry name" value="F-box"/>
    <property type="match status" value="1"/>
</dbReference>
<dbReference type="PANTHER" id="PTHR31672:SF13">
    <property type="entry name" value="F-BOX PROTEIN CPR30-LIKE"/>
    <property type="match status" value="1"/>
</dbReference>
<dbReference type="Pfam" id="PF08268">
    <property type="entry name" value="FBA_3"/>
    <property type="match status" value="1"/>
</dbReference>
<keyword evidence="4" id="KW-1185">Reference proteome</keyword>
<evidence type="ECO:0000256" key="1">
    <source>
        <dbReference type="SAM" id="MobiDB-lite"/>
    </source>
</evidence>
<dbReference type="PANTHER" id="PTHR31672">
    <property type="entry name" value="BNACNNG10540D PROTEIN"/>
    <property type="match status" value="1"/>
</dbReference>
<evidence type="ECO:0000313" key="4">
    <source>
        <dbReference type="Proteomes" id="UP001172457"/>
    </source>
</evidence>
<dbReference type="InterPro" id="IPR017451">
    <property type="entry name" value="F-box-assoc_interact_dom"/>
</dbReference>
<dbReference type="InterPro" id="IPR001810">
    <property type="entry name" value="F-box_dom"/>
</dbReference>
<gene>
    <name evidence="3" type="ORF">OSB04_018051</name>
</gene>
<dbReference type="InterPro" id="IPR036047">
    <property type="entry name" value="F-box-like_dom_sf"/>
</dbReference>
<feature type="region of interest" description="Disordered" evidence="1">
    <location>
        <begin position="1"/>
        <end position="26"/>
    </location>
</feature>
<dbReference type="PROSITE" id="PS50181">
    <property type="entry name" value="FBOX"/>
    <property type="match status" value="1"/>
</dbReference>
<name>A0AA38TF00_9ASTR</name>
<dbReference type="InterPro" id="IPR013187">
    <property type="entry name" value="F-box-assoc_dom_typ3"/>
</dbReference>
<dbReference type="AlphaFoldDB" id="A0AA38TF00"/>
<dbReference type="SMART" id="SM00256">
    <property type="entry name" value="FBOX"/>
    <property type="match status" value="1"/>
</dbReference>
<feature type="compositionally biased region" description="Basic and acidic residues" evidence="1">
    <location>
        <begin position="1"/>
        <end position="10"/>
    </location>
</feature>
<dbReference type="EMBL" id="JARYMX010000004">
    <property type="protein sequence ID" value="KAJ9554006.1"/>
    <property type="molecule type" value="Genomic_DNA"/>
</dbReference>
<evidence type="ECO:0000313" key="3">
    <source>
        <dbReference type="EMBL" id="KAJ9554006.1"/>
    </source>
</evidence>